<organism evidence="8 9">
    <name type="scientific">Aphanomyces euteiches</name>
    <dbReference type="NCBI Taxonomy" id="100861"/>
    <lineage>
        <taxon>Eukaryota</taxon>
        <taxon>Sar</taxon>
        <taxon>Stramenopiles</taxon>
        <taxon>Oomycota</taxon>
        <taxon>Saprolegniomycetes</taxon>
        <taxon>Saprolegniales</taxon>
        <taxon>Verrucalvaceae</taxon>
        <taxon>Aphanomyces</taxon>
    </lineage>
</organism>
<dbReference type="SUPFAM" id="SSF57903">
    <property type="entry name" value="FYVE/PHD zinc finger"/>
    <property type="match status" value="1"/>
</dbReference>
<dbReference type="InterPro" id="IPR017455">
    <property type="entry name" value="Znf_FYVE-rel"/>
</dbReference>
<dbReference type="PROSITE" id="PS50826">
    <property type="entry name" value="RUN"/>
    <property type="match status" value="1"/>
</dbReference>
<name>A0A6G0WWP4_9STRA</name>
<dbReference type="GO" id="GO:0035091">
    <property type="term" value="F:phosphatidylinositol binding"/>
    <property type="evidence" value="ECO:0007669"/>
    <property type="project" value="TreeGrafter"/>
</dbReference>
<dbReference type="InterPro" id="IPR004012">
    <property type="entry name" value="Run_dom"/>
</dbReference>
<dbReference type="InterPro" id="IPR011011">
    <property type="entry name" value="Znf_FYVE_PHD"/>
</dbReference>
<dbReference type="Gene3D" id="1.20.58.900">
    <property type="match status" value="1"/>
</dbReference>
<evidence type="ECO:0000256" key="4">
    <source>
        <dbReference type="PROSITE-ProRule" id="PRU00091"/>
    </source>
</evidence>
<dbReference type="GO" id="GO:0008270">
    <property type="term" value="F:zinc ion binding"/>
    <property type="evidence" value="ECO:0007669"/>
    <property type="project" value="UniProtKB-KW"/>
</dbReference>
<evidence type="ECO:0000259" key="6">
    <source>
        <dbReference type="PROSITE" id="PS50178"/>
    </source>
</evidence>
<dbReference type="GO" id="GO:0016020">
    <property type="term" value="C:membrane"/>
    <property type="evidence" value="ECO:0007669"/>
    <property type="project" value="InterPro"/>
</dbReference>
<dbReference type="InterPro" id="IPR006614">
    <property type="entry name" value="Peroxin/Ferlin"/>
</dbReference>
<sequence>MLVLLRPDFDDKNTSSLMTFPSLAWHFTSEIVANCVLTPLLAYCNPIYLNPIVASALEPLQAKEIDLEAKRPLASYTASHIAKSAAMIDDATLVNHLVSLMNEMEMTTPEPLIPISPLQQFNLPSTTTMATTTTPKAKMSKHKKTLSLLDVSKMKARFRRRLHSNTSERSDTELSKSDCEPSVGHDLITQLDHAVDLFLNLNARTDGGGASGRSRELHGLISALEEVLLFGLKTQTGDEANSSSSSYWSYINQRRAQAAFWNDRLEWIHSLPSPRISDGHFSPRGVQWLLLALEEGELWEFFTAMTLDMDMTQVYYEPYAILRERELCVLLLASLFRLNGLRAALPLQALGHDRMDNGASHLDPSNPFAVSTVVEEAWESERYLPLQGWTKSSDKRKRSDERLPSTEWFWETPWTLEECPEDSAVDEKSQETDHRGWQYSKTSKEVGFHSKESMLDCIRRRKWRRVRKTLPLLLAPEEDPPTSAAASNNQEKPVKVQEVAACFRCRRGLESSSASHACPTCLKAVCFSCSNHCVEVANVKQRVCSTCYEQHAAALRLQLSVRVARVDPTSQDTFLLQVVTADGHKWSGVKTWADIEALNIALMEQPPEFVDPGEWRRMSPYFLRPLGASEDHVNRFLDELLKCHQLSQTHAVQTFLLDVATPPEAPAETKEMKVPSPQTTRQGQILLQKLEIQAFKMMDELFELDEMNRLRRRLLSVTRTFIRVSLNATCHRIVEAQFVELTHPKKIAAVLCDVRTMAIPPDGIYYRDEPPPSAFQIHEGMRACRSALLRCCPPAFVSLLGDTATHNGCLKIFEFLQHEVLVKNLALSLLDMLLQRIFPEMPPWTQPKKAALGKSRGGS</sequence>
<dbReference type="Proteomes" id="UP000481153">
    <property type="component" value="Unassembled WGS sequence"/>
</dbReference>
<feature type="domain" description="FYVE-type" evidence="6">
    <location>
        <begin position="496"/>
        <end position="552"/>
    </location>
</feature>
<dbReference type="SUPFAM" id="SSF140741">
    <property type="entry name" value="RUN domain-like"/>
    <property type="match status" value="1"/>
</dbReference>
<dbReference type="PROSITE" id="PS50178">
    <property type="entry name" value="ZF_FYVE"/>
    <property type="match status" value="1"/>
</dbReference>
<dbReference type="AlphaFoldDB" id="A0A6G0WWP4"/>
<dbReference type="PANTHER" id="PTHR22775">
    <property type="entry name" value="SORTING NEXIN"/>
    <property type="match status" value="1"/>
</dbReference>
<evidence type="ECO:0000256" key="5">
    <source>
        <dbReference type="SAM" id="MobiDB-lite"/>
    </source>
</evidence>
<feature type="region of interest" description="Disordered" evidence="5">
    <location>
        <begin position="159"/>
        <end position="181"/>
    </location>
</feature>
<gene>
    <name evidence="8" type="ORF">Ae201684_010851</name>
</gene>
<dbReference type="PANTHER" id="PTHR22775:SF3">
    <property type="entry name" value="SORTING NEXIN-13"/>
    <property type="match status" value="1"/>
</dbReference>
<dbReference type="Pfam" id="PF08628">
    <property type="entry name" value="Nexin_C"/>
    <property type="match status" value="1"/>
</dbReference>
<dbReference type="InterPro" id="IPR013937">
    <property type="entry name" value="Sorting_nexin_C"/>
</dbReference>
<evidence type="ECO:0000256" key="3">
    <source>
        <dbReference type="ARBA" id="ARBA00022833"/>
    </source>
</evidence>
<comment type="caution">
    <text evidence="8">The sequence shown here is derived from an EMBL/GenBank/DDBJ whole genome shotgun (WGS) entry which is preliminary data.</text>
</comment>
<reference evidence="8 9" key="1">
    <citation type="submission" date="2019-07" db="EMBL/GenBank/DDBJ databases">
        <title>Genomics analysis of Aphanomyces spp. identifies a new class of oomycete effector associated with host adaptation.</title>
        <authorList>
            <person name="Gaulin E."/>
        </authorList>
    </citation>
    <scope>NUCLEOTIDE SEQUENCE [LARGE SCALE GENOMIC DNA]</scope>
    <source>
        <strain evidence="8 9">ATCC 201684</strain>
    </source>
</reference>
<evidence type="ECO:0000256" key="1">
    <source>
        <dbReference type="ARBA" id="ARBA00022723"/>
    </source>
</evidence>
<feature type="compositionally biased region" description="Basic and acidic residues" evidence="5">
    <location>
        <begin position="166"/>
        <end position="179"/>
    </location>
</feature>
<dbReference type="SMART" id="SM00694">
    <property type="entry name" value="DysFC"/>
    <property type="match status" value="1"/>
</dbReference>
<dbReference type="Gene3D" id="3.30.40.10">
    <property type="entry name" value="Zinc/RING finger domain, C3HC4 (zinc finger)"/>
    <property type="match status" value="1"/>
</dbReference>
<proteinExistence type="predicted"/>
<dbReference type="InterPro" id="IPR013083">
    <property type="entry name" value="Znf_RING/FYVE/PHD"/>
</dbReference>
<dbReference type="Pfam" id="PF02759">
    <property type="entry name" value="RUN"/>
    <property type="match status" value="1"/>
</dbReference>
<keyword evidence="2 4" id="KW-0863">Zinc-finger</keyword>
<keyword evidence="3" id="KW-0862">Zinc</keyword>
<keyword evidence="1" id="KW-0479">Metal-binding</keyword>
<dbReference type="EMBL" id="VJMJ01000138">
    <property type="protein sequence ID" value="KAF0731897.1"/>
    <property type="molecule type" value="Genomic_DNA"/>
</dbReference>
<dbReference type="InterPro" id="IPR037213">
    <property type="entry name" value="Run_dom_sf"/>
</dbReference>
<keyword evidence="9" id="KW-1185">Reference proteome</keyword>
<dbReference type="VEuPathDB" id="FungiDB:AeMF1_014398"/>
<evidence type="ECO:0000256" key="2">
    <source>
        <dbReference type="ARBA" id="ARBA00022771"/>
    </source>
</evidence>
<evidence type="ECO:0000313" key="9">
    <source>
        <dbReference type="Proteomes" id="UP000481153"/>
    </source>
</evidence>
<feature type="domain" description="RUN" evidence="7">
    <location>
        <begin position="211"/>
        <end position="350"/>
    </location>
</feature>
<evidence type="ECO:0008006" key="10">
    <source>
        <dbReference type="Google" id="ProtNLM"/>
    </source>
</evidence>
<evidence type="ECO:0000313" key="8">
    <source>
        <dbReference type="EMBL" id="KAF0731897.1"/>
    </source>
</evidence>
<dbReference type="CDD" id="cd00065">
    <property type="entry name" value="FYVE_like_SF"/>
    <property type="match status" value="1"/>
</dbReference>
<protein>
    <recommendedName>
        <fullName evidence="10">RUN domain-containing protein</fullName>
    </recommendedName>
</protein>
<evidence type="ECO:0000259" key="7">
    <source>
        <dbReference type="PROSITE" id="PS50826"/>
    </source>
</evidence>
<accession>A0A6G0WWP4</accession>